<dbReference type="EMBL" id="MN740555">
    <property type="protein sequence ID" value="QHS77556.1"/>
    <property type="molecule type" value="Genomic_DNA"/>
</dbReference>
<protein>
    <submittedName>
        <fullName evidence="1">Uncharacterized protein</fullName>
    </submittedName>
</protein>
<reference evidence="1" key="1">
    <citation type="journal article" date="2020" name="Nature">
        <title>Giant virus diversity and host interactions through global metagenomics.</title>
        <authorList>
            <person name="Schulz F."/>
            <person name="Roux S."/>
            <person name="Paez-Espino D."/>
            <person name="Jungbluth S."/>
            <person name="Walsh D.A."/>
            <person name="Denef V.J."/>
            <person name="McMahon K.D."/>
            <person name="Konstantinidis K.T."/>
            <person name="Eloe-Fadrosh E.A."/>
            <person name="Kyrpides N.C."/>
            <person name="Woyke T."/>
        </authorList>
    </citation>
    <scope>NUCLEOTIDE SEQUENCE</scope>
    <source>
        <strain evidence="1">GVMAG-S-1004661-13</strain>
    </source>
</reference>
<dbReference type="AlphaFoldDB" id="A0A6C0ACW4"/>
<proteinExistence type="predicted"/>
<evidence type="ECO:0000313" key="1">
    <source>
        <dbReference type="EMBL" id="QHS77556.1"/>
    </source>
</evidence>
<sequence>MVLNILMNEKGNIEIKNKENEQKLEANLFELMKTLDNYLDYHHCGIFDPNCKYIYRCISFPRKQCDDSKIIHLAKTGWEGIYENRSDCQDVYIFCKLKLDLTNKEKELFEKYGCSTFRDTFLNFEEIQKIKRDHETNVKD</sequence>
<accession>A0A6C0ACW4</accession>
<organism evidence="1">
    <name type="scientific">viral metagenome</name>
    <dbReference type="NCBI Taxonomy" id="1070528"/>
    <lineage>
        <taxon>unclassified sequences</taxon>
        <taxon>metagenomes</taxon>
        <taxon>organismal metagenomes</taxon>
    </lineage>
</organism>
<name>A0A6C0ACW4_9ZZZZ</name>